<dbReference type="PANTHER" id="PTHR43768">
    <property type="entry name" value="TREHALOSE 6-PHOSPHATE PHOSPHATASE"/>
    <property type="match status" value="1"/>
</dbReference>
<dbReference type="GO" id="GO:0004805">
    <property type="term" value="F:trehalose-phosphatase activity"/>
    <property type="evidence" value="ECO:0007669"/>
    <property type="project" value="UniProtKB-EC"/>
</dbReference>
<dbReference type="InterPro" id="IPR003337">
    <property type="entry name" value="Trehalose_PPase"/>
</dbReference>
<dbReference type="GO" id="GO:0005992">
    <property type="term" value="P:trehalose biosynthetic process"/>
    <property type="evidence" value="ECO:0007669"/>
    <property type="project" value="UniProtKB-UniPathway"/>
</dbReference>
<dbReference type="InterPro" id="IPR044651">
    <property type="entry name" value="OTSB-like"/>
</dbReference>
<evidence type="ECO:0000313" key="4">
    <source>
        <dbReference type="EMBL" id="OCG75588.1"/>
    </source>
</evidence>
<dbReference type="AlphaFoldDB" id="A0A1B9NG70"/>
<dbReference type="STRING" id="904291.A7J15_00570"/>
<evidence type="ECO:0000256" key="3">
    <source>
        <dbReference type="RuleBase" id="RU361117"/>
    </source>
</evidence>
<dbReference type="Gene3D" id="3.40.50.1000">
    <property type="entry name" value="HAD superfamily/HAD-like"/>
    <property type="match status" value="1"/>
</dbReference>
<comment type="caution">
    <text evidence="4">The sequence shown here is derived from an EMBL/GenBank/DDBJ whole genome shotgun (WGS) entry which is preliminary data.</text>
</comment>
<keyword evidence="3" id="KW-0479">Metal-binding</keyword>
<name>A0A1B9NG70_9MICO</name>
<dbReference type="GO" id="GO:0046872">
    <property type="term" value="F:metal ion binding"/>
    <property type="evidence" value="ECO:0007669"/>
    <property type="project" value="UniProtKB-KW"/>
</dbReference>
<gene>
    <name evidence="4" type="ORF">A7J15_00570</name>
</gene>
<keyword evidence="3" id="KW-0460">Magnesium</keyword>
<dbReference type="RefSeq" id="WP_067022809.1">
    <property type="nucleotide sequence ID" value="NZ_JRNY01000001.1"/>
</dbReference>
<dbReference type="Gene3D" id="3.30.70.1020">
    <property type="entry name" value="Trehalose-6-phosphate phosphatase related protein, domain 2"/>
    <property type="match status" value="1"/>
</dbReference>
<reference evidence="4 5" key="1">
    <citation type="submission" date="2016-05" db="EMBL/GenBank/DDBJ databases">
        <authorList>
            <person name="Lavstsen T."/>
            <person name="Jespersen J.S."/>
        </authorList>
    </citation>
    <scope>NUCLEOTIDE SEQUENCE [LARGE SCALE GENOMIC DNA]</scope>
    <source>
        <strain evidence="4 5">YLB-01</strain>
    </source>
</reference>
<dbReference type="EMBL" id="LXMD01000012">
    <property type="protein sequence ID" value="OCG75588.1"/>
    <property type="molecule type" value="Genomic_DNA"/>
</dbReference>
<comment type="catalytic activity">
    <reaction evidence="3">
        <text>alpha,alpha-trehalose 6-phosphate + H2O = alpha,alpha-trehalose + phosphate</text>
        <dbReference type="Rhea" id="RHEA:23420"/>
        <dbReference type="ChEBI" id="CHEBI:15377"/>
        <dbReference type="ChEBI" id="CHEBI:16551"/>
        <dbReference type="ChEBI" id="CHEBI:43474"/>
        <dbReference type="ChEBI" id="CHEBI:58429"/>
        <dbReference type="EC" id="3.1.3.12"/>
    </reaction>
</comment>
<evidence type="ECO:0000313" key="5">
    <source>
        <dbReference type="Proteomes" id="UP000093355"/>
    </source>
</evidence>
<comment type="cofactor">
    <cofactor evidence="3">
        <name>Mg(2+)</name>
        <dbReference type="ChEBI" id="CHEBI:18420"/>
    </cofactor>
</comment>
<dbReference type="Proteomes" id="UP000093355">
    <property type="component" value="Unassembled WGS sequence"/>
</dbReference>
<dbReference type="SUPFAM" id="SSF56784">
    <property type="entry name" value="HAD-like"/>
    <property type="match status" value="1"/>
</dbReference>
<dbReference type="Pfam" id="PF02358">
    <property type="entry name" value="Trehalose_PPase"/>
    <property type="match status" value="1"/>
</dbReference>
<sequence>MTEPTTDWRTALEQIARTDTLLVALDFDGTLAPLQDDPMQSRALPESAAAIARLADLPATIVAYVSGRSLPDLRIIGEHDDASKVWLAGSHGVEYWRPADAVVTELDEPDETHERELLERLNAEAKQLVNGFEGAWIEDKSVGFALHTRLTPPDIAPGIQGVIDALVAREAPGWRRRPGHNLIEYSWRHEGKDAAVARRREQTGASAVLFAGDDVTDEDALGSLQEHDLGVRVGPGETSARVRVADAHEFAELLSALADLRAS</sequence>
<organism evidence="4 5">
    <name type="scientific">Microbacterium sediminis</name>
    <dbReference type="NCBI Taxonomy" id="904291"/>
    <lineage>
        <taxon>Bacteria</taxon>
        <taxon>Bacillati</taxon>
        <taxon>Actinomycetota</taxon>
        <taxon>Actinomycetes</taxon>
        <taxon>Micrococcales</taxon>
        <taxon>Microbacteriaceae</taxon>
        <taxon>Microbacterium</taxon>
    </lineage>
</organism>
<dbReference type="NCBIfam" id="TIGR00685">
    <property type="entry name" value="T6PP"/>
    <property type="match status" value="1"/>
</dbReference>
<evidence type="ECO:0000256" key="2">
    <source>
        <dbReference type="ARBA" id="ARBA00024179"/>
    </source>
</evidence>
<proteinExistence type="inferred from homology"/>
<dbReference type="InterPro" id="IPR036412">
    <property type="entry name" value="HAD-like_sf"/>
</dbReference>
<comment type="pathway">
    <text evidence="3">Glycan biosynthesis; trehalose biosynthesis.</text>
</comment>
<dbReference type="PANTHER" id="PTHR43768:SF3">
    <property type="entry name" value="TREHALOSE 6-PHOSPHATE PHOSPHATASE"/>
    <property type="match status" value="1"/>
</dbReference>
<comment type="function">
    <text evidence="2 3">Removes the phosphate from trehalose 6-phosphate to produce free trehalose.</text>
</comment>
<protein>
    <recommendedName>
        <fullName evidence="3">Trehalose 6-phosphate phosphatase</fullName>
        <ecNumber evidence="3">3.1.3.12</ecNumber>
    </recommendedName>
</protein>
<keyword evidence="5" id="KW-1185">Reference proteome</keyword>
<keyword evidence="1 3" id="KW-0378">Hydrolase</keyword>
<dbReference type="InterPro" id="IPR023214">
    <property type="entry name" value="HAD_sf"/>
</dbReference>
<dbReference type="OrthoDB" id="9816160at2"/>
<dbReference type="UniPathway" id="UPA00299"/>
<accession>A0A1B9NG70</accession>
<dbReference type="EC" id="3.1.3.12" evidence="3"/>
<evidence type="ECO:0000256" key="1">
    <source>
        <dbReference type="ARBA" id="ARBA00022801"/>
    </source>
</evidence>
<comment type="similarity">
    <text evidence="3">Belongs to the trehalose phosphatase family.</text>
</comment>